<gene>
    <name evidence="2" type="ORF">Slati_0225400</name>
</gene>
<dbReference type="EMBL" id="JACGWN010000001">
    <property type="protein sequence ID" value="KAL0463378.1"/>
    <property type="molecule type" value="Genomic_DNA"/>
</dbReference>
<comment type="caution">
    <text evidence="2">The sequence shown here is derived from an EMBL/GenBank/DDBJ whole genome shotgun (WGS) entry which is preliminary data.</text>
</comment>
<name>A0AAW2YC07_9LAMI</name>
<protein>
    <submittedName>
        <fullName evidence="2">Uncharacterized protein</fullName>
    </submittedName>
</protein>
<evidence type="ECO:0000256" key="1">
    <source>
        <dbReference type="SAM" id="MobiDB-lite"/>
    </source>
</evidence>
<reference evidence="2" key="2">
    <citation type="journal article" date="2024" name="Plant">
        <title>Genomic evolution and insights into agronomic trait innovations of Sesamum species.</title>
        <authorList>
            <person name="Miao H."/>
            <person name="Wang L."/>
            <person name="Qu L."/>
            <person name="Liu H."/>
            <person name="Sun Y."/>
            <person name="Le M."/>
            <person name="Wang Q."/>
            <person name="Wei S."/>
            <person name="Zheng Y."/>
            <person name="Lin W."/>
            <person name="Duan Y."/>
            <person name="Cao H."/>
            <person name="Xiong S."/>
            <person name="Wang X."/>
            <person name="Wei L."/>
            <person name="Li C."/>
            <person name="Ma Q."/>
            <person name="Ju M."/>
            <person name="Zhao R."/>
            <person name="Li G."/>
            <person name="Mu C."/>
            <person name="Tian Q."/>
            <person name="Mei H."/>
            <person name="Zhang T."/>
            <person name="Gao T."/>
            <person name="Zhang H."/>
        </authorList>
    </citation>
    <scope>NUCLEOTIDE SEQUENCE</scope>
    <source>
        <strain evidence="2">KEN1</strain>
    </source>
</reference>
<feature type="compositionally biased region" description="Basic and acidic residues" evidence="1">
    <location>
        <begin position="42"/>
        <end position="51"/>
    </location>
</feature>
<organism evidence="2">
    <name type="scientific">Sesamum latifolium</name>
    <dbReference type="NCBI Taxonomy" id="2727402"/>
    <lineage>
        <taxon>Eukaryota</taxon>
        <taxon>Viridiplantae</taxon>
        <taxon>Streptophyta</taxon>
        <taxon>Embryophyta</taxon>
        <taxon>Tracheophyta</taxon>
        <taxon>Spermatophyta</taxon>
        <taxon>Magnoliopsida</taxon>
        <taxon>eudicotyledons</taxon>
        <taxon>Gunneridae</taxon>
        <taxon>Pentapetalae</taxon>
        <taxon>asterids</taxon>
        <taxon>lamiids</taxon>
        <taxon>Lamiales</taxon>
        <taxon>Pedaliaceae</taxon>
        <taxon>Sesamum</taxon>
    </lineage>
</organism>
<evidence type="ECO:0000313" key="2">
    <source>
        <dbReference type="EMBL" id="KAL0463378.1"/>
    </source>
</evidence>
<sequence length="146" mass="16146">MCGRSSNVRTGSIRGVLLRGVARTRETTVWNRVDAARASNTRRAERQDAARQARQTTVGAHAQHSVVHAVPDRCAQDSTNSCGRAHNNRQMHAASDRRVQDLQQHARLANEGGYTLVVSRQFLTVVGGGLHHNRRPLGTDYAVRIF</sequence>
<dbReference type="AlphaFoldDB" id="A0AAW2YC07"/>
<feature type="region of interest" description="Disordered" evidence="1">
    <location>
        <begin position="38"/>
        <end position="65"/>
    </location>
</feature>
<proteinExistence type="predicted"/>
<reference evidence="2" key="1">
    <citation type="submission" date="2020-06" db="EMBL/GenBank/DDBJ databases">
        <authorList>
            <person name="Li T."/>
            <person name="Hu X."/>
            <person name="Zhang T."/>
            <person name="Song X."/>
            <person name="Zhang H."/>
            <person name="Dai N."/>
            <person name="Sheng W."/>
            <person name="Hou X."/>
            <person name="Wei L."/>
        </authorList>
    </citation>
    <scope>NUCLEOTIDE SEQUENCE</scope>
    <source>
        <strain evidence="2">KEN1</strain>
        <tissue evidence="2">Leaf</tissue>
    </source>
</reference>
<accession>A0AAW2YC07</accession>